<protein>
    <recommendedName>
        <fullName evidence="6">Protein kinase domain-containing protein</fullName>
    </recommendedName>
</protein>
<dbReference type="PROSITE" id="PS00107">
    <property type="entry name" value="PROTEIN_KINASE_ATP"/>
    <property type="match status" value="1"/>
</dbReference>
<keyword evidence="3" id="KW-0418">Kinase</keyword>
<dbReference type="InterPro" id="IPR017441">
    <property type="entry name" value="Protein_kinase_ATP_BS"/>
</dbReference>
<dbReference type="Pfam" id="PF00069">
    <property type="entry name" value="Pkinase"/>
    <property type="match status" value="1"/>
</dbReference>
<evidence type="ECO:0000256" key="2">
    <source>
        <dbReference type="ARBA" id="ARBA00022741"/>
    </source>
</evidence>
<dbReference type="GO" id="GO:0005524">
    <property type="term" value="F:ATP binding"/>
    <property type="evidence" value="ECO:0007669"/>
    <property type="project" value="UniProtKB-UniRule"/>
</dbReference>
<dbReference type="Proteomes" id="UP000238322">
    <property type="component" value="Unassembled WGS sequence"/>
</dbReference>
<dbReference type="SMART" id="SM00220">
    <property type="entry name" value="S_TKc"/>
    <property type="match status" value="1"/>
</dbReference>
<keyword evidence="1" id="KW-0808">Transferase</keyword>
<feature type="domain" description="Protein kinase" evidence="6">
    <location>
        <begin position="95"/>
        <end position="363"/>
    </location>
</feature>
<dbReference type="PROSITE" id="PS50011">
    <property type="entry name" value="PROTEIN_KINASE_DOM"/>
    <property type="match status" value="1"/>
</dbReference>
<dbReference type="RefSeq" id="WP_105332615.1">
    <property type="nucleotide sequence ID" value="NZ_PUHY01000015.1"/>
</dbReference>
<accession>A0A2S8FBB9</accession>
<dbReference type="Gene3D" id="3.30.200.20">
    <property type="entry name" value="Phosphorylase Kinase, domain 1"/>
    <property type="match status" value="1"/>
</dbReference>
<name>A0A2S8FBB9_9BACT</name>
<reference evidence="7 8" key="1">
    <citation type="submission" date="2018-02" db="EMBL/GenBank/DDBJ databases">
        <title>Comparative genomes isolates from brazilian mangrove.</title>
        <authorList>
            <person name="Araujo J.E."/>
            <person name="Taketani R.G."/>
            <person name="Silva M.C.P."/>
            <person name="Loureco M.V."/>
            <person name="Andreote F.D."/>
        </authorList>
    </citation>
    <scope>NUCLEOTIDE SEQUENCE [LARGE SCALE GENOMIC DNA]</scope>
    <source>
        <strain evidence="7 8">Hex-1 MGV</strain>
    </source>
</reference>
<gene>
    <name evidence="7" type="ORF">C5Y83_25455</name>
</gene>
<evidence type="ECO:0000313" key="8">
    <source>
        <dbReference type="Proteomes" id="UP000238322"/>
    </source>
</evidence>
<evidence type="ECO:0000256" key="3">
    <source>
        <dbReference type="ARBA" id="ARBA00022777"/>
    </source>
</evidence>
<comment type="caution">
    <text evidence="7">The sequence shown here is derived from an EMBL/GenBank/DDBJ whole genome shotgun (WGS) entry which is preliminary data.</text>
</comment>
<dbReference type="InterPro" id="IPR000719">
    <property type="entry name" value="Prot_kinase_dom"/>
</dbReference>
<feature type="binding site" evidence="5">
    <location>
        <position position="124"/>
    </location>
    <ligand>
        <name>ATP</name>
        <dbReference type="ChEBI" id="CHEBI:30616"/>
    </ligand>
</feature>
<dbReference type="CDD" id="cd14014">
    <property type="entry name" value="STKc_PknB_like"/>
    <property type="match status" value="1"/>
</dbReference>
<evidence type="ECO:0000256" key="4">
    <source>
        <dbReference type="ARBA" id="ARBA00022840"/>
    </source>
</evidence>
<evidence type="ECO:0000259" key="6">
    <source>
        <dbReference type="PROSITE" id="PS50011"/>
    </source>
</evidence>
<dbReference type="OrthoDB" id="6111975at2"/>
<evidence type="ECO:0000313" key="7">
    <source>
        <dbReference type="EMBL" id="PQO29420.1"/>
    </source>
</evidence>
<dbReference type="InterPro" id="IPR011009">
    <property type="entry name" value="Kinase-like_dom_sf"/>
</dbReference>
<dbReference type="Gene3D" id="1.10.510.10">
    <property type="entry name" value="Transferase(Phosphotransferase) domain 1"/>
    <property type="match status" value="1"/>
</dbReference>
<evidence type="ECO:0000256" key="5">
    <source>
        <dbReference type="PROSITE-ProRule" id="PRU10141"/>
    </source>
</evidence>
<evidence type="ECO:0000256" key="1">
    <source>
        <dbReference type="ARBA" id="ARBA00022679"/>
    </source>
</evidence>
<dbReference type="PANTHER" id="PTHR43289:SF6">
    <property type="entry name" value="SERINE_THREONINE-PROTEIN KINASE NEKL-3"/>
    <property type="match status" value="1"/>
</dbReference>
<proteinExistence type="predicted"/>
<dbReference type="SUPFAM" id="SSF56112">
    <property type="entry name" value="Protein kinase-like (PK-like)"/>
    <property type="match status" value="1"/>
</dbReference>
<dbReference type="EMBL" id="PUHY01000015">
    <property type="protein sequence ID" value="PQO29420.1"/>
    <property type="molecule type" value="Genomic_DNA"/>
</dbReference>
<dbReference type="GO" id="GO:0004674">
    <property type="term" value="F:protein serine/threonine kinase activity"/>
    <property type="evidence" value="ECO:0007669"/>
    <property type="project" value="TreeGrafter"/>
</dbReference>
<dbReference type="PANTHER" id="PTHR43289">
    <property type="entry name" value="MITOGEN-ACTIVATED PROTEIN KINASE KINASE KINASE 20-RELATED"/>
    <property type="match status" value="1"/>
</dbReference>
<organism evidence="7 8">
    <name type="scientific">Blastopirellula marina</name>
    <dbReference type="NCBI Taxonomy" id="124"/>
    <lineage>
        <taxon>Bacteria</taxon>
        <taxon>Pseudomonadati</taxon>
        <taxon>Planctomycetota</taxon>
        <taxon>Planctomycetia</taxon>
        <taxon>Pirellulales</taxon>
        <taxon>Pirellulaceae</taxon>
        <taxon>Blastopirellula</taxon>
    </lineage>
</organism>
<sequence length="657" mass="72351">MSETTVSHPSRTELESFFHGTLEESRRQVIEDHIAKCDSCCDVLRTIPHDPLVERIHAATSSVDDGTTPFSSPSSTDIADETGTIPAALLDHPRYRIVRMLGQGGMGVVYQAEHKLMERPVALKVITSRLVSSDLAVERFRQEVKAAAKLSHRNIVTAFDAEQAGDMHFLVMEYIDGISLSGLVSRRKQLPVLHACNYVMQAAQGLQHAFQKGMVHRDIKPHNLMRTKRGTIKILDFGLARFATEADGASDDPGLTADFTALGTPDYMAPEQARDSKRADIRADLYSLGCTLYYLLVGQPPFPGGSSFEKVLGHCERQPKPISELRIDIPAEVIAIVDRLMAKKPDDRFQTPAELVEALKPYGRPDSTYTADTQPSAANTVLAMPSVERQAPPKLTVQKEKASAKARSHRLDDLRPSWIRENRWLVGGLAALSGAIAAWFVLGKLGGNDSPPIPPVIPEQENIAENGLVTPPHSATQQQEMVDLIPHVDLDGDVVAGQWERTDDGQLHVDAAEDARIMINYTPPREYDFEVMFTRHSGDQSIALHFVDGDGEATFDVDGWLENLAGIQNIDGQDARANPTRTDNVSLVNGQTYTISLRVRRDRVEAFLDGKLLTTYLGDGSDLSYLGLWALPRPSLGLGAYDSETTFHSVRLRPISN</sequence>
<keyword evidence="4 5" id="KW-0067">ATP-binding</keyword>
<keyword evidence="2 5" id="KW-0547">Nucleotide-binding</keyword>
<dbReference type="AlphaFoldDB" id="A0A2S8FBB9"/>
<dbReference type="Gene3D" id="2.60.120.560">
    <property type="entry name" value="Exo-inulinase, domain 1"/>
    <property type="match status" value="1"/>
</dbReference>